<name>A0ABY1QZH2_9FLAO</name>
<organism evidence="1 2">
    <name type="scientific">Epilithonimonas pallida</name>
    <dbReference type="NCBI Taxonomy" id="373671"/>
    <lineage>
        <taxon>Bacteria</taxon>
        <taxon>Pseudomonadati</taxon>
        <taxon>Bacteroidota</taxon>
        <taxon>Flavobacteriia</taxon>
        <taxon>Flavobacteriales</taxon>
        <taxon>Weeksellaceae</taxon>
        <taxon>Chryseobacterium group</taxon>
        <taxon>Epilithonimonas</taxon>
    </lineage>
</organism>
<protein>
    <submittedName>
        <fullName evidence="1">Uncharacterized protein</fullName>
    </submittedName>
</protein>
<keyword evidence="2" id="KW-1185">Reference proteome</keyword>
<comment type="caution">
    <text evidence="1">The sequence shown here is derived from an EMBL/GenBank/DDBJ whole genome shotgun (WGS) entry which is preliminary data.</text>
</comment>
<evidence type="ECO:0000313" key="1">
    <source>
        <dbReference type="EMBL" id="SMP90545.1"/>
    </source>
</evidence>
<reference evidence="1 2" key="1">
    <citation type="submission" date="2017-05" db="EMBL/GenBank/DDBJ databases">
        <authorList>
            <person name="Varghese N."/>
            <person name="Submissions S."/>
        </authorList>
    </citation>
    <scope>NUCLEOTIDE SEQUENCE [LARGE SCALE GENOMIC DNA]</scope>
    <source>
        <strain evidence="1 2">DSM 18015</strain>
    </source>
</reference>
<accession>A0ABY1QZH2</accession>
<sequence length="242" mass="26468">MLVYYWSRITNPQHRDISSSIAGGNFWQGFRQGLITSGLNHTVHMGINLFSFKGVKFVDENDKVIAKYATNKYNARIKVPYTIGGLDLNLNEMYKSLPDIDAIGVGFGGDFTFVMGGGKSIEFVFFIDGVNAGTWSTYVSQRGNLGIAGSYSVYGIAGDYFDDAKLKSSDYTGYGFSIGADIKGVDGAGASTFWAPKNYNSDKFGLKSLFDLSQRAWSGLNVSFGFGGGAQWSRINTTFYNK</sequence>
<gene>
    <name evidence="1" type="ORF">SAMN05421679_102367</name>
</gene>
<dbReference type="Proteomes" id="UP001158050">
    <property type="component" value="Unassembled WGS sequence"/>
</dbReference>
<evidence type="ECO:0000313" key="2">
    <source>
        <dbReference type="Proteomes" id="UP001158050"/>
    </source>
</evidence>
<proteinExistence type="predicted"/>
<dbReference type="EMBL" id="FXUO01000002">
    <property type="protein sequence ID" value="SMP90545.1"/>
    <property type="molecule type" value="Genomic_DNA"/>
</dbReference>